<dbReference type="Pfam" id="PF02776">
    <property type="entry name" value="TPP_enzyme_N"/>
    <property type="match status" value="1"/>
</dbReference>
<dbReference type="RefSeq" id="WP_056942073.1">
    <property type="nucleotide sequence ID" value="NZ_AZCX01000002.1"/>
</dbReference>
<dbReference type="OrthoDB" id="4494979at2"/>
<feature type="domain" description="Thiamine pyrophosphate enzyme TPP-binding" evidence="5">
    <location>
        <begin position="378"/>
        <end position="527"/>
    </location>
</feature>
<dbReference type="PANTHER" id="PTHR42981:SF2">
    <property type="entry name" value="PYRUVATE DEHYDROGENASE [UBIQUINONE]"/>
    <property type="match status" value="1"/>
</dbReference>
<dbReference type="InterPro" id="IPR011766">
    <property type="entry name" value="TPP_enzyme_TPP-bd"/>
</dbReference>
<dbReference type="GO" id="GO:0003824">
    <property type="term" value="F:catalytic activity"/>
    <property type="evidence" value="ECO:0007669"/>
    <property type="project" value="InterPro"/>
</dbReference>
<dbReference type="InterPro" id="IPR029035">
    <property type="entry name" value="DHS-like_NAD/FAD-binding_dom"/>
</dbReference>
<dbReference type="Proteomes" id="UP000050911">
    <property type="component" value="Unassembled WGS sequence"/>
</dbReference>
<dbReference type="InterPro" id="IPR047211">
    <property type="entry name" value="POXB-like"/>
</dbReference>
<evidence type="ECO:0000313" key="7">
    <source>
        <dbReference type="EMBL" id="KRK48901.1"/>
    </source>
</evidence>
<reference evidence="7 8" key="1">
    <citation type="journal article" date="2015" name="Genome Announc.">
        <title>Expanding the biotechnology potential of lactobacilli through comparative genomics of 213 strains and associated genera.</title>
        <authorList>
            <person name="Sun Z."/>
            <person name="Harris H.M."/>
            <person name="McCann A."/>
            <person name="Guo C."/>
            <person name="Argimon S."/>
            <person name="Zhang W."/>
            <person name="Yang X."/>
            <person name="Jeffery I.B."/>
            <person name="Cooney J.C."/>
            <person name="Kagawa T.F."/>
            <person name="Liu W."/>
            <person name="Song Y."/>
            <person name="Salvetti E."/>
            <person name="Wrobel A."/>
            <person name="Rasinkangas P."/>
            <person name="Parkhill J."/>
            <person name="Rea M.C."/>
            <person name="O'Sullivan O."/>
            <person name="Ritari J."/>
            <person name="Douillard F.P."/>
            <person name="Paul Ross R."/>
            <person name="Yang R."/>
            <person name="Briner A.E."/>
            <person name="Felis G.E."/>
            <person name="de Vos W.M."/>
            <person name="Barrangou R."/>
            <person name="Klaenhammer T.R."/>
            <person name="Caufield P.W."/>
            <person name="Cui Y."/>
            <person name="Zhang H."/>
            <person name="O'Toole P.W."/>
        </authorList>
    </citation>
    <scope>NUCLEOTIDE SEQUENCE [LARGE SCALE GENOMIC DNA]</scope>
    <source>
        <strain evidence="7 8">JCM 15530</strain>
    </source>
</reference>
<organism evidence="7 8">
    <name type="scientific">Secundilactobacillus kimchicus JCM 15530</name>
    <dbReference type="NCBI Taxonomy" id="1302272"/>
    <lineage>
        <taxon>Bacteria</taxon>
        <taxon>Bacillati</taxon>
        <taxon>Bacillota</taxon>
        <taxon>Bacilli</taxon>
        <taxon>Lactobacillales</taxon>
        <taxon>Lactobacillaceae</taxon>
        <taxon>Secundilactobacillus</taxon>
    </lineage>
</organism>
<dbReference type="Pfam" id="PF00205">
    <property type="entry name" value="TPP_enzyme_M"/>
    <property type="match status" value="1"/>
</dbReference>
<comment type="caution">
    <text evidence="7">The sequence shown here is derived from an EMBL/GenBank/DDBJ whole genome shotgun (WGS) entry which is preliminary data.</text>
</comment>
<dbReference type="EMBL" id="AZCX01000002">
    <property type="protein sequence ID" value="KRK48901.1"/>
    <property type="molecule type" value="Genomic_DNA"/>
</dbReference>
<feature type="domain" description="Thiamine pyrophosphate enzyme N-terminal TPP-binding" evidence="6">
    <location>
        <begin position="5"/>
        <end position="118"/>
    </location>
</feature>
<evidence type="ECO:0000313" key="8">
    <source>
        <dbReference type="Proteomes" id="UP000050911"/>
    </source>
</evidence>
<feature type="domain" description="Thiamine pyrophosphate enzyme central" evidence="4">
    <location>
        <begin position="191"/>
        <end position="317"/>
    </location>
</feature>
<evidence type="ECO:0000256" key="3">
    <source>
        <dbReference type="RuleBase" id="RU362132"/>
    </source>
</evidence>
<dbReference type="Gene3D" id="3.40.50.970">
    <property type="match status" value="2"/>
</dbReference>
<comment type="similarity">
    <text evidence="1 3">Belongs to the TPP enzyme family.</text>
</comment>
<dbReference type="InterPro" id="IPR000399">
    <property type="entry name" value="TPP-bd_CS"/>
</dbReference>
<gene>
    <name evidence="7" type="ORF">FC96_GL001222</name>
</gene>
<evidence type="ECO:0000259" key="6">
    <source>
        <dbReference type="Pfam" id="PF02776"/>
    </source>
</evidence>
<dbReference type="SUPFAM" id="SSF52518">
    <property type="entry name" value="Thiamin diphosphate-binding fold (THDP-binding)"/>
    <property type="match status" value="2"/>
</dbReference>
<keyword evidence="7" id="KW-0670">Pyruvate</keyword>
<dbReference type="AlphaFoldDB" id="A0A0R1HQ01"/>
<evidence type="ECO:0000259" key="4">
    <source>
        <dbReference type="Pfam" id="PF00205"/>
    </source>
</evidence>
<dbReference type="InterPro" id="IPR029061">
    <property type="entry name" value="THDP-binding"/>
</dbReference>
<dbReference type="PROSITE" id="PS00187">
    <property type="entry name" value="TPP_ENZYMES"/>
    <property type="match status" value="1"/>
</dbReference>
<evidence type="ECO:0000256" key="1">
    <source>
        <dbReference type="ARBA" id="ARBA00007812"/>
    </source>
</evidence>
<dbReference type="Gene3D" id="3.40.50.1220">
    <property type="entry name" value="TPP-binding domain"/>
    <property type="match status" value="1"/>
</dbReference>
<evidence type="ECO:0000259" key="5">
    <source>
        <dbReference type="Pfam" id="PF02775"/>
    </source>
</evidence>
<keyword evidence="8" id="KW-1185">Reference proteome</keyword>
<protein>
    <submittedName>
        <fullName evidence="7">Pyruvate oxidase</fullName>
    </submittedName>
</protein>
<dbReference type="GO" id="GO:0000287">
    <property type="term" value="F:magnesium ion binding"/>
    <property type="evidence" value="ECO:0007669"/>
    <property type="project" value="InterPro"/>
</dbReference>
<name>A0A0R1HQ01_9LACO</name>
<accession>A0A0R1HQ01</accession>
<dbReference type="PATRIC" id="fig|1302272.5.peg.1230"/>
<proteinExistence type="inferred from homology"/>
<dbReference type="InterPro" id="IPR012000">
    <property type="entry name" value="Thiamin_PyroP_enz_cen_dom"/>
</dbReference>
<dbReference type="InterPro" id="IPR012001">
    <property type="entry name" value="Thiamin_PyroP_enz_TPP-bd_dom"/>
</dbReference>
<dbReference type="Pfam" id="PF02775">
    <property type="entry name" value="TPP_enzyme_C"/>
    <property type="match status" value="1"/>
</dbReference>
<dbReference type="STRING" id="1302272.FC96_GL001222"/>
<dbReference type="SUPFAM" id="SSF52467">
    <property type="entry name" value="DHS-like NAD/FAD-binding domain"/>
    <property type="match status" value="1"/>
</dbReference>
<sequence length="579" mass="62931">MVQIKASRALVRELAQWGIQRVYGIPADSLIDGFSAERQLVDYVQVRHEEVAAVAAAAAGKLTGKIGVAMASVGPGATHLLNGLYDAKMDHTPMLAIVSQVPTTMMGTHYLQDMDENELFASLDTFHAQVSDARQIPGTVREAIEKAYATQSPSIVIIPDDLADQEINYRPVDKRQHVGQPLAGTNDEVTQTRALLEAAKRPLLFVGAGIAQAQEEMVAFATRYQLPVVSTAPAVSLISSDFDHYLGAVGRIGTAPAYEAVQLADLIVMVGTQYPFARFFPEQVKTIQVNNHIADLGNQVAAEQLVLADAATYFKQLNESQPSPKQAGAFLAACQTAKQNWQDYLNRRVERATDSLTAEAVIAGLNTVIDPGAVYGLDVGNNTVWSLRQLRFDQHQRMTMSAWFGTMGYGLAAGIAAKFEYPERQVVTVSGDGGFAMVVQDLLTQVQYRLPVLNVILENGGYGFIQQEKQAVGEGDYGLRFNNANWAGVAQNMGAVGLRATNPTELAAALAQYRTLVAANDLRPVVLEAVISDELPLDTSRMILDTSRYGQAEVQQYRDNQQFDATTYPSLADLLANNF</sequence>
<dbReference type="PANTHER" id="PTHR42981">
    <property type="entry name" value="PYRUVATE DEHYDROGENASE [UBIQUINONE]"/>
    <property type="match status" value="1"/>
</dbReference>
<dbReference type="GO" id="GO:0030976">
    <property type="term" value="F:thiamine pyrophosphate binding"/>
    <property type="evidence" value="ECO:0007669"/>
    <property type="project" value="InterPro"/>
</dbReference>
<evidence type="ECO:0000256" key="2">
    <source>
        <dbReference type="ARBA" id="ARBA00023052"/>
    </source>
</evidence>
<keyword evidence="2 3" id="KW-0786">Thiamine pyrophosphate</keyword>